<keyword evidence="2" id="KW-1185">Reference proteome</keyword>
<dbReference type="AlphaFoldDB" id="A0A1V9XNL8"/>
<gene>
    <name evidence="1" type="ORF">BIW11_08665</name>
</gene>
<evidence type="ECO:0000313" key="1">
    <source>
        <dbReference type="EMBL" id="OQR75066.1"/>
    </source>
</evidence>
<feature type="non-terminal residue" evidence="1">
    <location>
        <position position="165"/>
    </location>
</feature>
<sequence length="165" mass="18438">MAASFYKLIRLNDACGHHFMSAVNSNARAHARSKIHTCSVVRFFPLKRPQWRRPAHSQMSGNGSVCTCGHLKCAESREDKMDGGAVWIPTTMASVVKTTVRMFQTQIRQILILTALAMFVITVRSPPILTKKILREEGSATPVWAEATTADQDAVILAYYFRNVQ</sequence>
<proteinExistence type="predicted"/>
<dbReference type="InParanoid" id="A0A1V9XNL8"/>
<name>A0A1V9XNL8_9ACAR</name>
<comment type="caution">
    <text evidence="1">The sequence shown here is derived from an EMBL/GenBank/DDBJ whole genome shotgun (WGS) entry which is preliminary data.</text>
</comment>
<accession>A0A1V9XNL8</accession>
<organism evidence="1 2">
    <name type="scientific">Tropilaelaps mercedesae</name>
    <dbReference type="NCBI Taxonomy" id="418985"/>
    <lineage>
        <taxon>Eukaryota</taxon>
        <taxon>Metazoa</taxon>
        <taxon>Ecdysozoa</taxon>
        <taxon>Arthropoda</taxon>
        <taxon>Chelicerata</taxon>
        <taxon>Arachnida</taxon>
        <taxon>Acari</taxon>
        <taxon>Parasitiformes</taxon>
        <taxon>Mesostigmata</taxon>
        <taxon>Gamasina</taxon>
        <taxon>Dermanyssoidea</taxon>
        <taxon>Laelapidae</taxon>
        <taxon>Tropilaelaps</taxon>
    </lineage>
</organism>
<dbReference type="Proteomes" id="UP000192247">
    <property type="component" value="Unassembled WGS sequence"/>
</dbReference>
<reference evidence="1 2" key="1">
    <citation type="journal article" date="2017" name="Gigascience">
        <title>Draft genome of the honey bee ectoparasitic mite, Tropilaelaps mercedesae, is shaped by the parasitic life history.</title>
        <authorList>
            <person name="Dong X."/>
            <person name="Armstrong S.D."/>
            <person name="Xia D."/>
            <person name="Makepeace B.L."/>
            <person name="Darby A.C."/>
            <person name="Kadowaki T."/>
        </authorList>
    </citation>
    <scope>NUCLEOTIDE SEQUENCE [LARGE SCALE GENOMIC DNA]</scope>
    <source>
        <strain evidence="1">Wuxi-XJTLU</strain>
    </source>
</reference>
<protein>
    <submittedName>
        <fullName evidence="1">Uncharacterized protein</fullName>
    </submittedName>
</protein>
<evidence type="ECO:0000313" key="2">
    <source>
        <dbReference type="Proteomes" id="UP000192247"/>
    </source>
</evidence>
<dbReference type="EMBL" id="MNPL01006920">
    <property type="protein sequence ID" value="OQR75066.1"/>
    <property type="molecule type" value="Genomic_DNA"/>
</dbReference>